<protein>
    <recommendedName>
        <fullName evidence="3">Thioredoxin domain-containing protein</fullName>
    </recommendedName>
</protein>
<name>A0A376ABR7_9HYPH</name>
<dbReference type="RefSeq" id="WP_115672251.1">
    <property type="nucleotide sequence ID" value="NZ_UEYP01000018.1"/>
</dbReference>
<dbReference type="PANTHER" id="PTHR42852">
    <property type="entry name" value="THIOL:DISULFIDE INTERCHANGE PROTEIN DSBE"/>
    <property type="match status" value="1"/>
</dbReference>
<dbReference type="GO" id="GO:0008961">
    <property type="term" value="F:phosphatidylglycerol-prolipoprotein diacylglyceryl transferase activity"/>
    <property type="evidence" value="ECO:0007669"/>
    <property type="project" value="InterPro"/>
</dbReference>
<keyword evidence="2" id="KW-0472">Membrane</keyword>
<evidence type="ECO:0000259" key="3">
    <source>
        <dbReference type="PROSITE" id="PS51352"/>
    </source>
</evidence>
<keyword evidence="1" id="KW-0676">Redox-active center</keyword>
<dbReference type="GO" id="GO:0016209">
    <property type="term" value="F:antioxidant activity"/>
    <property type="evidence" value="ECO:0007669"/>
    <property type="project" value="InterPro"/>
</dbReference>
<dbReference type="PANTHER" id="PTHR42852:SF18">
    <property type="entry name" value="CHROMOSOME UNDETERMINED SCAFFOLD_47, WHOLE GENOME SHOTGUN SEQUENCE"/>
    <property type="match status" value="1"/>
</dbReference>
<dbReference type="Pfam" id="PF00578">
    <property type="entry name" value="AhpC-TSA"/>
    <property type="match status" value="1"/>
</dbReference>
<evidence type="ECO:0000313" key="4">
    <source>
        <dbReference type="EMBL" id="SSC65117.1"/>
    </source>
</evidence>
<accession>A0A376ABR7</accession>
<dbReference type="InterPro" id="IPR000866">
    <property type="entry name" value="AhpC/TSA"/>
</dbReference>
<feature type="transmembrane region" description="Helical" evidence="2">
    <location>
        <begin position="105"/>
        <end position="127"/>
    </location>
</feature>
<reference evidence="5" key="1">
    <citation type="submission" date="2018-07" db="EMBL/GenBank/DDBJ databases">
        <authorList>
            <person name="Peiro R."/>
            <person name="Begona"/>
            <person name="Cbmso G."/>
            <person name="Lopez M."/>
            <person name="Gonzalez S."/>
        </authorList>
    </citation>
    <scope>NUCLEOTIDE SEQUENCE [LARGE SCALE GENOMIC DNA]</scope>
</reference>
<evidence type="ECO:0000313" key="5">
    <source>
        <dbReference type="Proteomes" id="UP000254764"/>
    </source>
</evidence>
<dbReference type="Pfam" id="PF01790">
    <property type="entry name" value="LGT"/>
    <property type="match status" value="1"/>
</dbReference>
<dbReference type="InterPro" id="IPR036249">
    <property type="entry name" value="Thioredoxin-like_sf"/>
</dbReference>
<dbReference type="Proteomes" id="UP000254764">
    <property type="component" value="Unassembled WGS sequence"/>
</dbReference>
<dbReference type="SUPFAM" id="SSF52833">
    <property type="entry name" value="Thioredoxin-like"/>
    <property type="match status" value="1"/>
</dbReference>
<gene>
    <name evidence="4" type="ORF">RHIZ70_825</name>
</gene>
<dbReference type="GO" id="GO:0005886">
    <property type="term" value="C:plasma membrane"/>
    <property type="evidence" value="ECO:0007669"/>
    <property type="project" value="InterPro"/>
</dbReference>
<feature type="transmembrane region" description="Helical" evidence="2">
    <location>
        <begin position="16"/>
        <end position="33"/>
    </location>
</feature>
<dbReference type="InterPro" id="IPR050553">
    <property type="entry name" value="Thioredoxin_ResA/DsbE_sf"/>
</dbReference>
<dbReference type="InterPro" id="IPR013766">
    <property type="entry name" value="Thioredoxin_domain"/>
</dbReference>
<keyword evidence="2" id="KW-1133">Transmembrane helix</keyword>
<feature type="transmembrane region" description="Helical" evidence="2">
    <location>
        <begin position="40"/>
        <end position="64"/>
    </location>
</feature>
<dbReference type="InterPro" id="IPR017937">
    <property type="entry name" value="Thioredoxin_CS"/>
</dbReference>
<keyword evidence="2" id="KW-0812">Transmembrane</keyword>
<evidence type="ECO:0000256" key="2">
    <source>
        <dbReference type="SAM" id="Phobius"/>
    </source>
</evidence>
<dbReference type="InterPro" id="IPR001640">
    <property type="entry name" value="Lgt"/>
</dbReference>
<dbReference type="PROSITE" id="PS51352">
    <property type="entry name" value="THIOREDOXIN_2"/>
    <property type="match status" value="1"/>
</dbReference>
<evidence type="ECO:0000256" key="1">
    <source>
        <dbReference type="ARBA" id="ARBA00023284"/>
    </source>
</evidence>
<dbReference type="Gene3D" id="3.40.30.10">
    <property type="entry name" value="Glutaredoxin"/>
    <property type="match status" value="1"/>
</dbReference>
<feature type="domain" description="Thioredoxin" evidence="3">
    <location>
        <begin position="129"/>
        <end position="267"/>
    </location>
</feature>
<proteinExistence type="predicted"/>
<feature type="transmembrane region" description="Helical" evidence="2">
    <location>
        <begin position="76"/>
        <end position="98"/>
    </location>
</feature>
<keyword evidence="5" id="KW-1185">Reference proteome</keyword>
<dbReference type="PROSITE" id="PS00194">
    <property type="entry name" value="THIOREDOXIN_1"/>
    <property type="match status" value="1"/>
</dbReference>
<dbReference type="GO" id="GO:0042158">
    <property type="term" value="P:lipoprotein biosynthetic process"/>
    <property type="evidence" value="ECO:0007669"/>
    <property type="project" value="InterPro"/>
</dbReference>
<organism evidence="4 5">
    <name type="scientific">Ciceribacter selenitireducens ATCC BAA-1503</name>
    <dbReference type="NCBI Taxonomy" id="1336235"/>
    <lineage>
        <taxon>Bacteria</taxon>
        <taxon>Pseudomonadati</taxon>
        <taxon>Pseudomonadota</taxon>
        <taxon>Alphaproteobacteria</taxon>
        <taxon>Hyphomicrobiales</taxon>
        <taxon>Rhizobiaceae</taxon>
        <taxon>Ciceribacter</taxon>
    </lineage>
</organism>
<dbReference type="OrthoDB" id="9799347at2"/>
<dbReference type="AlphaFoldDB" id="A0A376ABR7"/>
<sequence>MNAVTLGPLAFATDRLAAILGIMVFVSVGSWLARRHDGRLGLWTTAAVVVGLIAARAFHVLVHIDSFMDEPWRVFYVWQGGFSWIGGAIGVALTLVFLAREALRALPLAAVSLASGAFVWFMLTTLWQAAEGPPPPRFALANLDGTQLVALDERNGRPAVVNLWATWCPPCRREMPLLAETALARQDVDFIFANQGEGPVKIRTYLEGESLEIENVLLDPMRSLARHYGAPGLPATLFLRPDGTVATTHFGEISRDALNAAIARTLPTEKDDD</sequence>
<dbReference type="CDD" id="cd02966">
    <property type="entry name" value="TlpA_like_family"/>
    <property type="match status" value="1"/>
</dbReference>
<dbReference type="EMBL" id="UEYP01000018">
    <property type="protein sequence ID" value="SSC65117.1"/>
    <property type="molecule type" value="Genomic_DNA"/>
</dbReference>
<dbReference type="GO" id="GO:0015036">
    <property type="term" value="F:disulfide oxidoreductase activity"/>
    <property type="evidence" value="ECO:0007669"/>
    <property type="project" value="UniProtKB-ARBA"/>
</dbReference>